<proteinExistence type="predicted"/>
<dbReference type="EMBL" id="MT142053">
    <property type="protein sequence ID" value="QJA73794.1"/>
    <property type="molecule type" value="Genomic_DNA"/>
</dbReference>
<dbReference type="SUPFAM" id="SSF53756">
    <property type="entry name" value="UDP-Glycosyltransferase/glycogen phosphorylase"/>
    <property type="match status" value="1"/>
</dbReference>
<evidence type="ECO:0000313" key="2">
    <source>
        <dbReference type="EMBL" id="QJA58339.1"/>
    </source>
</evidence>
<organism evidence="3">
    <name type="scientific">viral metagenome</name>
    <dbReference type="NCBI Taxonomy" id="1070528"/>
    <lineage>
        <taxon>unclassified sequences</taxon>
        <taxon>metagenomes</taxon>
        <taxon>organismal metagenomes</taxon>
    </lineage>
</organism>
<dbReference type="GO" id="GO:0016740">
    <property type="term" value="F:transferase activity"/>
    <property type="evidence" value="ECO:0007669"/>
    <property type="project" value="UniProtKB-KW"/>
</dbReference>
<accession>A0A6M3JUY3</accession>
<sequence length="346" mass="39950">MNIAFITNHNCMRVTKESLVLNDLGYSIHLITRALRGHKHFKTTNLFDTEQDLINIVKAMSKYIDIWHIHNHPNSYAVTVRTVLPKAKIVFDFHDSNYWFVGDEKISDTQEKLRWYTEDVAVEASDAFIVPGDMCKDELKTRTKKPIIVIPPAVPKKLFVSADWNVWGGLVSQGGHASSERTGVYKYNGWRDYGDLYKALIGKVKIFAYSPSFKLNNEDPIIKYYLNLGVHLNNFGYEQLLIRIGEHTWNLVGNLKKVRVMDYMMPNKLFDAIAAGCPSICLNAKSAGNFVEQYGIGISISTIEELLDRWDEHTEKRYNLMLKRDQFCMESYIDRLTKLYDKTKET</sequence>
<dbReference type="AlphaFoldDB" id="A0A6M3JUY3"/>
<protein>
    <submittedName>
        <fullName evidence="3">Putative glycosyltransferase</fullName>
    </submittedName>
</protein>
<feature type="domain" description="Glycosyltransferase subfamily 4-like N-terminal" evidence="1">
    <location>
        <begin position="60"/>
        <end position="154"/>
    </location>
</feature>
<name>A0A6M3JUY3_9ZZZZ</name>
<evidence type="ECO:0000313" key="3">
    <source>
        <dbReference type="EMBL" id="QJA73794.1"/>
    </source>
</evidence>
<dbReference type="EMBL" id="MT141318">
    <property type="protein sequence ID" value="QJA58339.1"/>
    <property type="molecule type" value="Genomic_DNA"/>
</dbReference>
<reference evidence="3" key="1">
    <citation type="submission" date="2020-03" db="EMBL/GenBank/DDBJ databases">
        <title>The deep terrestrial virosphere.</title>
        <authorList>
            <person name="Holmfeldt K."/>
            <person name="Nilsson E."/>
            <person name="Simone D."/>
            <person name="Lopez-Fernandez M."/>
            <person name="Wu X."/>
            <person name="de Brujin I."/>
            <person name="Lundin D."/>
            <person name="Andersson A."/>
            <person name="Bertilsson S."/>
            <person name="Dopson M."/>
        </authorList>
    </citation>
    <scope>NUCLEOTIDE SEQUENCE</scope>
    <source>
        <strain evidence="3">MM415A02229</strain>
        <strain evidence="2">MM415B01469</strain>
    </source>
</reference>
<keyword evidence="3" id="KW-0808">Transferase</keyword>
<dbReference type="InterPro" id="IPR028098">
    <property type="entry name" value="Glyco_trans_4-like_N"/>
</dbReference>
<dbReference type="Pfam" id="PF13439">
    <property type="entry name" value="Glyco_transf_4"/>
    <property type="match status" value="1"/>
</dbReference>
<gene>
    <name evidence="3" type="ORF">MM415A02229_0012</name>
    <name evidence="2" type="ORF">MM415B01469_0017</name>
</gene>
<dbReference type="Gene3D" id="3.40.50.2000">
    <property type="entry name" value="Glycogen Phosphorylase B"/>
    <property type="match status" value="2"/>
</dbReference>
<evidence type="ECO:0000259" key="1">
    <source>
        <dbReference type="Pfam" id="PF13439"/>
    </source>
</evidence>